<accession>X0RXP4</accession>
<name>X0RXP4_9ZZZZ</name>
<feature type="non-terminal residue" evidence="2">
    <location>
        <position position="184"/>
    </location>
</feature>
<feature type="domain" description="Xaa-Pro dipeptidyl-peptidase-like" evidence="1">
    <location>
        <begin position="6"/>
        <end position="150"/>
    </location>
</feature>
<dbReference type="EMBL" id="BARS01007707">
    <property type="protein sequence ID" value="GAF68487.1"/>
    <property type="molecule type" value="Genomic_DNA"/>
</dbReference>
<protein>
    <recommendedName>
        <fullName evidence="1">Xaa-Pro dipeptidyl-peptidase-like domain-containing protein</fullName>
    </recommendedName>
</protein>
<evidence type="ECO:0000259" key="1">
    <source>
        <dbReference type="Pfam" id="PF02129"/>
    </source>
</evidence>
<dbReference type="InterPro" id="IPR005674">
    <property type="entry name" value="CocE/Ser_esterase"/>
</dbReference>
<sequence length="184" mass="20970">MIEMRDGVKLATDVYRPVFRCLPHGTILLRTPYNKDDLRIIGIICSLFGWSTVIQDMRGRYASEGNDTIFRNAHTDGPDTLSWIANQSWSNGKIATIGPSALGINQYFMAGANPSNLACQYIQVATPNLYKHAIYQGGQFRKSLVERWLEGQDSTHILEEIFENENYTLDFWTNVSLEDNWEDV</sequence>
<dbReference type="InterPro" id="IPR029058">
    <property type="entry name" value="AB_hydrolase_fold"/>
</dbReference>
<dbReference type="SUPFAM" id="SSF53474">
    <property type="entry name" value="alpha/beta-Hydrolases"/>
    <property type="match status" value="1"/>
</dbReference>
<dbReference type="GO" id="GO:0016787">
    <property type="term" value="F:hydrolase activity"/>
    <property type="evidence" value="ECO:0007669"/>
    <property type="project" value="InterPro"/>
</dbReference>
<dbReference type="Pfam" id="PF02129">
    <property type="entry name" value="Peptidase_S15"/>
    <property type="match status" value="1"/>
</dbReference>
<dbReference type="Gene3D" id="3.40.50.1820">
    <property type="entry name" value="alpha/beta hydrolase"/>
    <property type="match status" value="1"/>
</dbReference>
<gene>
    <name evidence="2" type="ORF">S01H1_14791</name>
</gene>
<comment type="caution">
    <text evidence="2">The sequence shown here is derived from an EMBL/GenBank/DDBJ whole genome shotgun (WGS) entry which is preliminary data.</text>
</comment>
<proteinExistence type="predicted"/>
<evidence type="ECO:0000313" key="2">
    <source>
        <dbReference type="EMBL" id="GAF68487.1"/>
    </source>
</evidence>
<dbReference type="AlphaFoldDB" id="X0RXP4"/>
<reference evidence="2" key="1">
    <citation type="journal article" date="2014" name="Front. Microbiol.">
        <title>High frequency of phylogenetically diverse reductive dehalogenase-homologous genes in deep subseafloor sedimentary metagenomes.</title>
        <authorList>
            <person name="Kawai M."/>
            <person name="Futagami T."/>
            <person name="Toyoda A."/>
            <person name="Takaki Y."/>
            <person name="Nishi S."/>
            <person name="Hori S."/>
            <person name="Arai W."/>
            <person name="Tsubouchi T."/>
            <person name="Morono Y."/>
            <person name="Uchiyama I."/>
            <person name="Ito T."/>
            <person name="Fujiyama A."/>
            <person name="Inagaki F."/>
            <person name="Takami H."/>
        </authorList>
    </citation>
    <scope>NUCLEOTIDE SEQUENCE</scope>
    <source>
        <strain evidence="2">Expedition CK06-06</strain>
    </source>
</reference>
<dbReference type="InterPro" id="IPR000383">
    <property type="entry name" value="Xaa-Pro-like_dom"/>
</dbReference>
<organism evidence="2">
    <name type="scientific">marine sediment metagenome</name>
    <dbReference type="NCBI Taxonomy" id="412755"/>
    <lineage>
        <taxon>unclassified sequences</taxon>
        <taxon>metagenomes</taxon>
        <taxon>ecological metagenomes</taxon>
    </lineage>
</organism>
<dbReference type="NCBIfam" id="TIGR00976">
    <property type="entry name" value="CocE_NonD"/>
    <property type="match status" value="1"/>
</dbReference>